<dbReference type="CDD" id="cd07984">
    <property type="entry name" value="LPLAT_LABLAT-like"/>
    <property type="match status" value="1"/>
</dbReference>
<dbReference type="EC" id="2.3.1.241" evidence="7"/>
<accession>A0ABS4Z2I8</accession>
<dbReference type="NCBIfam" id="NF005919">
    <property type="entry name" value="PRK07920.1"/>
    <property type="match status" value="1"/>
</dbReference>
<organism evidence="7 8">
    <name type="scientific">Microlunatus capsulatus</name>
    <dbReference type="NCBI Taxonomy" id="99117"/>
    <lineage>
        <taxon>Bacteria</taxon>
        <taxon>Bacillati</taxon>
        <taxon>Actinomycetota</taxon>
        <taxon>Actinomycetes</taxon>
        <taxon>Propionibacteriales</taxon>
        <taxon>Propionibacteriaceae</taxon>
        <taxon>Microlunatus</taxon>
    </lineage>
</organism>
<keyword evidence="3" id="KW-0997">Cell inner membrane</keyword>
<evidence type="ECO:0000256" key="4">
    <source>
        <dbReference type="ARBA" id="ARBA00022679"/>
    </source>
</evidence>
<evidence type="ECO:0000313" key="7">
    <source>
        <dbReference type="EMBL" id="MBP2415206.1"/>
    </source>
</evidence>
<proteinExistence type="predicted"/>
<comment type="caution">
    <text evidence="7">The sequence shown here is derived from an EMBL/GenBank/DDBJ whole genome shotgun (WGS) entry which is preliminary data.</text>
</comment>
<gene>
    <name evidence="7" type="ORF">JOF54_000128</name>
</gene>
<dbReference type="GO" id="GO:0008913">
    <property type="term" value="F:Kdo2-lipid IVA acyltransferase activity"/>
    <property type="evidence" value="ECO:0007669"/>
    <property type="project" value="UniProtKB-EC"/>
</dbReference>
<evidence type="ECO:0000313" key="8">
    <source>
        <dbReference type="Proteomes" id="UP000758168"/>
    </source>
</evidence>
<evidence type="ECO:0000256" key="5">
    <source>
        <dbReference type="ARBA" id="ARBA00023136"/>
    </source>
</evidence>
<evidence type="ECO:0000256" key="1">
    <source>
        <dbReference type="ARBA" id="ARBA00004533"/>
    </source>
</evidence>
<dbReference type="EMBL" id="JAGIOB010000001">
    <property type="protein sequence ID" value="MBP2415206.1"/>
    <property type="molecule type" value="Genomic_DNA"/>
</dbReference>
<dbReference type="PANTHER" id="PTHR30606:SF10">
    <property type="entry name" value="PHOSPHATIDYLINOSITOL MANNOSIDE ACYLTRANSFERASE"/>
    <property type="match status" value="1"/>
</dbReference>
<sequence>MSPQPERTPARLPDRVRDAALRTLHRSGWRVAARVPVPVIRAVAAVAARVAVARGGRHVATLRRNLTLATGAPAPDALVRAGVRSYLRTYAEVLALPGWGREATVARVRTEGEERLRAAHAGPGCVVALPHSGNWDLAGAWACSTGMPVSTVAEQLSEAEFEAFLAFRRGLGMEVLSHRDRTAIPTLAAALRRGRLVCLVADRDLDGSGVPVRWRGQPVTMPAGPAVVARRTGAVLLPAVCRYDGEQMVIRFGEPVPPRPGRAGLVAMTQDVADFFAAQVATAPQDWHVLQPFFPDTGPGAAA</sequence>
<evidence type="ECO:0000256" key="3">
    <source>
        <dbReference type="ARBA" id="ARBA00022519"/>
    </source>
</evidence>
<evidence type="ECO:0000256" key="2">
    <source>
        <dbReference type="ARBA" id="ARBA00022475"/>
    </source>
</evidence>
<keyword evidence="2" id="KW-1003">Cell membrane</keyword>
<name>A0ABS4Z2I8_9ACTN</name>
<evidence type="ECO:0000256" key="6">
    <source>
        <dbReference type="ARBA" id="ARBA00023315"/>
    </source>
</evidence>
<dbReference type="Pfam" id="PF03279">
    <property type="entry name" value="Lip_A_acyltrans"/>
    <property type="match status" value="1"/>
</dbReference>
<keyword evidence="6 7" id="KW-0012">Acyltransferase</keyword>
<dbReference type="InterPro" id="IPR004960">
    <property type="entry name" value="LipA_acyltrans"/>
</dbReference>
<keyword evidence="5" id="KW-0472">Membrane</keyword>
<dbReference type="PANTHER" id="PTHR30606">
    <property type="entry name" value="LIPID A BIOSYNTHESIS LAUROYL ACYLTRANSFERASE"/>
    <property type="match status" value="1"/>
</dbReference>
<reference evidence="7 8" key="1">
    <citation type="submission" date="2021-03" db="EMBL/GenBank/DDBJ databases">
        <title>Sequencing the genomes of 1000 actinobacteria strains.</title>
        <authorList>
            <person name="Klenk H.-P."/>
        </authorList>
    </citation>
    <scope>NUCLEOTIDE SEQUENCE [LARGE SCALE GENOMIC DNA]</scope>
    <source>
        <strain evidence="7 8">DSM 12936</strain>
    </source>
</reference>
<protein>
    <submittedName>
        <fullName evidence="7">KDO2-lipid IV(A) lauroyltransferase</fullName>
        <ecNumber evidence="7">2.3.1.241</ecNumber>
    </submittedName>
</protein>
<comment type="subcellular location">
    <subcellularLocation>
        <location evidence="1">Cell inner membrane</location>
    </subcellularLocation>
</comment>
<dbReference type="Proteomes" id="UP000758168">
    <property type="component" value="Unassembled WGS sequence"/>
</dbReference>
<keyword evidence="8" id="KW-1185">Reference proteome</keyword>
<keyword evidence="4 7" id="KW-0808">Transferase</keyword>
<dbReference type="RefSeq" id="WP_210052031.1">
    <property type="nucleotide sequence ID" value="NZ_BAAAMH010000008.1"/>
</dbReference>